<evidence type="ECO:0000256" key="4">
    <source>
        <dbReference type="ARBA" id="ARBA00048707"/>
    </source>
</evidence>
<dbReference type="InterPro" id="IPR023476">
    <property type="entry name" value="Pep_tRNA_hydro_II_dom_sf"/>
</dbReference>
<dbReference type="SUPFAM" id="SSF46934">
    <property type="entry name" value="UBA-like"/>
    <property type="match status" value="1"/>
</dbReference>
<accession>A0A8J0V439</accession>
<dbReference type="FunFam" id="3.40.1490.10:FF:000002">
    <property type="entry name" value="Peptidyl-tRNA hydrolase 2, mitochondrial"/>
    <property type="match status" value="1"/>
</dbReference>
<dbReference type="Pfam" id="PF01981">
    <property type="entry name" value="PTH2"/>
    <property type="match status" value="1"/>
</dbReference>
<dbReference type="GeneID" id="108715906"/>
<dbReference type="OrthoDB" id="1733656at2759"/>
<evidence type="ECO:0000313" key="6">
    <source>
        <dbReference type="RefSeq" id="XP_018116943.1"/>
    </source>
</evidence>
<keyword evidence="5" id="KW-1185">Reference proteome</keyword>
<dbReference type="EC" id="3.1.1.29" evidence="1"/>
<dbReference type="InterPro" id="IPR009060">
    <property type="entry name" value="UBA-like_sf"/>
</dbReference>
<protein>
    <recommendedName>
        <fullName evidence="1">peptidyl-tRNA hydrolase</fullName>
        <ecNumber evidence="1">3.1.1.29</ecNumber>
    </recommendedName>
</protein>
<evidence type="ECO:0000313" key="5">
    <source>
        <dbReference type="Proteomes" id="UP000186698"/>
    </source>
</evidence>
<evidence type="ECO:0000256" key="1">
    <source>
        <dbReference type="ARBA" id="ARBA00013260"/>
    </source>
</evidence>
<dbReference type="AlphaFoldDB" id="A0A8J0V439"/>
<evidence type="ECO:0000256" key="3">
    <source>
        <dbReference type="ARBA" id="ARBA00038050"/>
    </source>
</evidence>
<dbReference type="RefSeq" id="XP_018116943.1">
    <property type="nucleotide sequence ID" value="XM_018261454.2"/>
</dbReference>
<dbReference type="GO" id="GO:0005829">
    <property type="term" value="C:cytosol"/>
    <property type="evidence" value="ECO:0007669"/>
    <property type="project" value="TreeGrafter"/>
</dbReference>
<name>A0A8J0V439_XENLA</name>
<evidence type="ECO:0000256" key="2">
    <source>
        <dbReference type="ARBA" id="ARBA00022801"/>
    </source>
</evidence>
<dbReference type="NCBIfam" id="TIGR00283">
    <property type="entry name" value="arch_pth2"/>
    <property type="match status" value="1"/>
</dbReference>
<dbReference type="PANTHER" id="PTHR12649">
    <property type="entry name" value="PEPTIDYL-TRNA HYDROLASE 2"/>
    <property type="match status" value="1"/>
</dbReference>
<dbReference type="GO" id="GO:0004045">
    <property type="term" value="F:peptidyl-tRNA hydrolase activity"/>
    <property type="evidence" value="ECO:0007669"/>
    <property type="project" value="UniProtKB-EC"/>
</dbReference>
<dbReference type="SUPFAM" id="SSF102462">
    <property type="entry name" value="Peptidyl-tRNA hydrolase II"/>
    <property type="match status" value="1"/>
</dbReference>
<comment type="catalytic activity">
    <reaction evidence="4">
        <text>an N-acyl-L-alpha-aminoacyl-tRNA + H2O = an N-acyl-L-amino acid + a tRNA + H(+)</text>
        <dbReference type="Rhea" id="RHEA:54448"/>
        <dbReference type="Rhea" id="RHEA-COMP:10123"/>
        <dbReference type="Rhea" id="RHEA-COMP:13883"/>
        <dbReference type="ChEBI" id="CHEBI:15377"/>
        <dbReference type="ChEBI" id="CHEBI:15378"/>
        <dbReference type="ChEBI" id="CHEBI:59874"/>
        <dbReference type="ChEBI" id="CHEBI:78442"/>
        <dbReference type="ChEBI" id="CHEBI:138191"/>
        <dbReference type="EC" id="3.1.1.29"/>
    </reaction>
</comment>
<keyword evidence="2 6" id="KW-0378">Hydrolase</keyword>
<dbReference type="Proteomes" id="UP000186698">
    <property type="component" value="Chromosome 4S"/>
</dbReference>
<dbReference type="InterPro" id="IPR002833">
    <property type="entry name" value="PTH2"/>
</dbReference>
<dbReference type="Gene3D" id="1.10.8.10">
    <property type="entry name" value="DNA helicase RuvA subunit, C-terminal domain"/>
    <property type="match status" value="1"/>
</dbReference>
<sequence>METCEPESTEEAQGAIEVNMEYLLQLKELDIPEEEAKKALIVTGNISAEEAAIFYFENLERMNEIAAQVAHAAVGLYQILIKESKTREMAYKWDNYGAKKVVLQGSSTAHLLELQALALSMNLPNYLVQDAGRTQIAAGSYTVLSIMGEEESVNKVTGKLKLLN</sequence>
<organism evidence="5 6">
    <name type="scientific">Xenopus laevis</name>
    <name type="common">African clawed frog</name>
    <dbReference type="NCBI Taxonomy" id="8355"/>
    <lineage>
        <taxon>Eukaryota</taxon>
        <taxon>Metazoa</taxon>
        <taxon>Chordata</taxon>
        <taxon>Craniata</taxon>
        <taxon>Vertebrata</taxon>
        <taxon>Euteleostomi</taxon>
        <taxon>Amphibia</taxon>
        <taxon>Batrachia</taxon>
        <taxon>Anura</taxon>
        <taxon>Pipoidea</taxon>
        <taxon>Pipidae</taxon>
        <taxon>Xenopodinae</taxon>
        <taxon>Xenopus</taxon>
        <taxon>Xenopus</taxon>
    </lineage>
</organism>
<comment type="similarity">
    <text evidence="3">Belongs to the PTH2 family.</text>
</comment>
<proteinExistence type="inferred from homology"/>
<reference evidence="6" key="1">
    <citation type="submission" date="2025-08" db="UniProtKB">
        <authorList>
            <consortium name="RefSeq"/>
        </authorList>
    </citation>
    <scope>IDENTIFICATION</scope>
    <source>
        <strain evidence="6">J_2021</strain>
        <tissue evidence="6">Erythrocytes</tissue>
    </source>
</reference>
<dbReference type="Gene3D" id="3.40.1490.10">
    <property type="entry name" value="Bit1"/>
    <property type="match status" value="1"/>
</dbReference>
<dbReference type="PANTHER" id="PTHR12649:SF29">
    <property type="entry name" value="AMINOACYL-TRNA HYDROLASE"/>
    <property type="match status" value="1"/>
</dbReference>
<gene>
    <name evidence="6" type="primary">LOC108715906</name>
</gene>